<evidence type="ECO:0000259" key="1">
    <source>
        <dbReference type="PROSITE" id="PS51782"/>
    </source>
</evidence>
<dbReference type="Pfam" id="PF01476">
    <property type="entry name" value="LysM"/>
    <property type="match status" value="1"/>
</dbReference>
<dbReference type="CDD" id="cd00118">
    <property type="entry name" value="LysM"/>
    <property type="match status" value="1"/>
</dbReference>
<dbReference type="SUPFAM" id="SSF53955">
    <property type="entry name" value="Lysozyme-like"/>
    <property type="match status" value="1"/>
</dbReference>
<accession>A0A0F9J4C1</accession>
<dbReference type="InterPro" id="IPR036779">
    <property type="entry name" value="LysM_dom_sf"/>
</dbReference>
<dbReference type="InterPro" id="IPR023346">
    <property type="entry name" value="Lysozyme-like_dom_sf"/>
</dbReference>
<dbReference type="AlphaFoldDB" id="A0A0F9J4C1"/>
<reference evidence="2" key="1">
    <citation type="journal article" date="2015" name="Nature">
        <title>Complex archaea that bridge the gap between prokaryotes and eukaryotes.</title>
        <authorList>
            <person name="Spang A."/>
            <person name="Saw J.H."/>
            <person name="Jorgensen S.L."/>
            <person name="Zaremba-Niedzwiedzka K."/>
            <person name="Martijn J."/>
            <person name="Lind A.E."/>
            <person name="van Eijk R."/>
            <person name="Schleper C."/>
            <person name="Guy L."/>
            <person name="Ettema T.J."/>
        </authorList>
    </citation>
    <scope>NUCLEOTIDE SEQUENCE</scope>
</reference>
<dbReference type="SMART" id="SM00257">
    <property type="entry name" value="LysM"/>
    <property type="match status" value="1"/>
</dbReference>
<evidence type="ECO:0000313" key="2">
    <source>
        <dbReference type="EMBL" id="KKM27274.1"/>
    </source>
</evidence>
<dbReference type="InterPro" id="IPR008258">
    <property type="entry name" value="Transglycosylase_SLT_dom_1"/>
</dbReference>
<dbReference type="Gene3D" id="1.10.530.10">
    <property type="match status" value="1"/>
</dbReference>
<dbReference type="InterPro" id="IPR018392">
    <property type="entry name" value="LysM"/>
</dbReference>
<dbReference type="PANTHER" id="PTHR34700">
    <property type="entry name" value="POTASSIUM BINDING PROTEIN KBP"/>
    <property type="match status" value="1"/>
</dbReference>
<dbReference type="Gene3D" id="3.10.350.10">
    <property type="entry name" value="LysM domain"/>
    <property type="match status" value="1"/>
</dbReference>
<proteinExistence type="predicted"/>
<organism evidence="2">
    <name type="scientific">marine sediment metagenome</name>
    <dbReference type="NCBI Taxonomy" id="412755"/>
    <lineage>
        <taxon>unclassified sequences</taxon>
        <taxon>metagenomes</taxon>
        <taxon>ecological metagenomes</taxon>
    </lineage>
</organism>
<gene>
    <name evidence="2" type="ORF">LCGC14_1576390</name>
</gene>
<protein>
    <recommendedName>
        <fullName evidence="1">LysM domain-containing protein</fullName>
    </recommendedName>
</protein>
<dbReference type="PANTHER" id="PTHR34700:SF4">
    <property type="entry name" value="PHAGE-LIKE ELEMENT PBSX PROTEIN XKDP"/>
    <property type="match status" value="1"/>
</dbReference>
<feature type="domain" description="LysM" evidence="1">
    <location>
        <begin position="147"/>
        <end position="197"/>
    </location>
</feature>
<dbReference type="Pfam" id="PF01464">
    <property type="entry name" value="SLT"/>
    <property type="match status" value="1"/>
</dbReference>
<name>A0A0F9J4C1_9ZZZZ</name>
<dbReference type="EMBL" id="LAZR01012353">
    <property type="protein sequence ID" value="KKM27274.1"/>
    <property type="molecule type" value="Genomic_DNA"/>
</dbReference>
<dbReference type="InterPro" id="IPR052196">
    <property type="entry name" value="Bact_Kbp"/>
</dbReference>
<dbReference type="PROSITE" id="PS51782">
    <property type="entry name" value="LYSM"/>
    <property type="match status" value="1"/>
</dbReference>
<comment type="caution">
    <text evidence="2">The sequence shown here is derived from an EMBL/GenBank/DDBJ whole genome shotgun (WGS) entry which is preliminary data.</text>
</comment>
<dbReference type="SUPFAM" id="SSF54106">
    <property type="entry name" value="LysM domain"/>
    <property type="match status" value="1"/>
</dbReference>
<sequence length="198" mass="21465">MARYTSKIKDLAISAAHRHGVPVSVLLGTWKVESGFDPQALGDLNKDGAPYSFGLGQLHVKGAGHGFHPRKLLLPEFNANLSAQYLASCYAAFADNDRLAVSAYNQGIAGAKERGEKINKAYVDSVFAAAQEFTELDAKDAAKPEPRTYTVKGADNLWKIASKFYGDGRQWEIIYAANKETIGPDPDLIQPGQVLTIP</sequence>